<reference evidence="1" key="1">
    <citation type="submission" date="2021-06" db="EMBL/GenBank/DDBJ databases">
        <authorList>
            <person name="Kallberg Y."/>
            <person name="Tangrot J."/>
            <person name="Rosling A."/>
        </authorList>
    </citation>
    <scope>NUCLEOTIDE SEQUENCE</scope>
    <source>
        <strain evidence="1">IL203A</strain>
    </source>
</reference>
<dbReference type="EMBL" id="CAJVPU010023586">
    <property type="protein sequence ID" value="CAG8688953.1"/>
    <property type="molecule type" value="Genomic_DNA"/>
</dbReference>
<evidence type="ECO:0000313" key="2">
    <source>
        <dbReference type="Proteomes" id="UP000789702"/>
    </source>
</evidence>
<comment type="caution">
    <text evidence="1">The sequence shown here is derived from an EMBL/GenBank/DDBJ whole genome shotgun (WGS) entry which is preliminary data.</text>
</comment>
<proteinExistence type="predicted"/>
<keyword evidence="2" id="KW-1185">Reference proteome</keyword>
<protein>
    <submittedName>
        <fullName evidence="1">9583_t:CDS:1</fullName>
    </submittedName>
</protein>
<dbReference type="Proteomes" id="UP000789702">
    <property type="component" value="Unassembled WGS sequence"/>
</dbReference>
<sequence length="78" mass="9412">MSALELEDSSNNIEDCNSFFNKNYLKYFQYTSFKKFENVDSTLCSRSYKVFFKKCNKMFILNEIFFSQKYTIKDFIAD</sequence>
<gene>
    <name evidence="1" type="ORF">DHETER_LOCUS11151</name>
</gene>
<feature type="non-terminal residue" evidence="1">
    <location>
        <position position="78"/>
    </location>
</feature>
<accession>A0ACA9P2Z2</accession>
<organism evidence="1 2">
    <name type="scientific">Dentiscutata heterogama</name>
    <dbReference type="NCBI Taxonomy" id="1316150"/>
    <lineage>
        <taxon>Eukaryota</taxon>
        <taxon>Fungi</taxon>
        <taxon>Fungi incertae sedis</taxon>
        <taxon>Mucoromycota</taxon>
        <taxon>Glomeromycotina</taxon>
        <taxon>Glomeromycetes</taxon>
        <taxon>Diversisporales</taxon>
        <taxon>Gigasporaceae</taxon>
        <taxon>Dentiscutata</taxon>
    </lineage>
</organism>
<evidence type="ECO:0000313" key="1">
    <source>
        <dbReference type="EMBL" id="CAG8688953.1"/>
    </source>
</evidence>
<name>A0ACA9P2Z2_9GLOM</name>